<accession>A0A563VZU7</accession>
<dbReference type="OrthoDB" id="500479at2"/>
<dbReference type="Proteomes" id="UP000320055">
    <property type="component" value="Unassembled WGS sequence"/>
</dbReference>
<name>A0A563VZU7_9CYAN</name>
<dbReference type="InterPro" id="IPR011989">
    <property type="entry name" value="ARM-like"/>
</dbReference>
<organism evidence="1 2">
    <name type="scientific">Hyella patelloides LEGE 07179</name>
    <dbReference type="NCBI Taxonomy" id="945734"/>
    <lineage>
        <taxon>Bacteria</taxon>
        <taxon>Bacillati</taxon>
        <taxon>Cyanobacteriota</taxon>
        <taxon>Cyanophyceae</taxon>
        <taxon>Pleurocapsales</taxon>
        <taxon>Hyellaceae</taxon>
        <taxon>Hyella</taxon>
    </lineage>
</organism>
<dbReference type="EMBL" id="CAACVJ010000457">
    <property type="protein sequence ID" value="VEP16915.1"/>
    <property type="molecule type" value="Genomic_DNA"/>
</dbReference>
<keyword evidence="2" id="KW-1185">Reference proteome</keyword>
<dbReference type="RefSeq" id="WP_144866599.1">
    <property type="nucleotide sequence ID" value="NZ_LR213811.1"/>
</dbReference>
<proteinExistence type="predicted"/>
<evidence type="ECO:0000313" key="1">
    <source>
        <dbReference type="EMBL" id="VEP16915.1"/>
    </source>
</evidence>
<dbReference type="Gene3D" id="1.25.10.10">
    <property type="entry name" value="Leucine-rich Repeat Variant"/>
    <property type="match status" value="1"/>
</dbReference>
<protein>
    <submittedName>
        <fullName evidence="1">Putative Leucine rich repeat protein</fullName>
    </submittedName>
</protein>
<dbReference type="AlphaFoldDB" id="A0A563VZU7"/>
<sequence length="591" mass="67948">MDVELARLVARNSSTGHKLLKQLASSQDFLTRQGVATNPNATSKTLWKLAKEFPQECINNPVLSSLIREDRRILLKQSTKVLLSVLENKRSADCIFKIIKRTGNYPYILKDIAEHPEISEKALCRLIETGNPDLYLHLLQKPNLTSSSIEEIAETEIILGWNRSTEVISSIYLSLIQHKNTPLEVLEKLALKANYNIKINAIEKMAKRTDISSDMMAKLAFYPDIKVKKAIALRPDLPISLIEKMAKDRQIVAKKFLLRNKYFSESLLTTLSESSEPKVLQMVALHPNTPLTLLNKLAKVASAKSFVAQNPNVTIEILEKLSKSDDDKTIMAVVKNHKTTPKILIKIASKIKEYKILIPIVENNNTPDRVKSKILERLSVIPKLEIRKYVANHSRTPQNILLKWAKSQKFYKLHYLIAQNVNTPVMALDIIAKKFCSKKVLRSLLENPNTSKEILEFLYKNKKYLDNYFYSGTSAIWKNHPNTPNYIKDDIIKYSLSIPELAKKSGMYVEILLRKLRFDNNYDYYLLRDYDLPVSVVNYIAERLSESYHVLEREFLAFYPKTPIHILYKLAKDRDISVQDAAQYSLEQRNL</sequence>
<reference evidence="1 2" key="1">
    <citation type="submission" date="2019-01" db="EMBL/GenBank/DDBJ databases">
        <authorList>
            <person name="Brito A."/>
        </authorList>
    </citation>
    <scope>NUCLEOTIDE SEQUENCE [LARGE SCALE GENOMIC DNA]</scope>
    <source>
        <strain evidence="1">1</strain>
    </source>
</reference>
<evidence type="ECO:0000313" key="2">
    <source>
        <dbReference type="Proteomes" id="UP000320055"/>
    </source>
</evidence>
<gene>
    <name evidence="1" type="ORF">H1P_510018</name>
</gene>